<dbReference type="InterPro" id="IPR004511">
    <property type="entry name" value="PAPS/APS_Rdtase"/>
</dbReference>
<keyword evidence="7" id="KW-1185">Reference proteome</keyword>
<dbReference type="PANTHER" id="PTHR46509">
    <property type="entry name" value="PHOSPHOADENOSINE PHOSPHOSULFATE REDUCTASE"/>
    <property type="match status" value="1"/>
</dbReference>
<dbReference type="AlphaFoldDB" id="A0A2T5BW10"/>
<dbReference type="InterPro" id="IPR014729">
    <property type="entry name" value="Rossmann-like_a/b/a_fold"/>
</dbReference>
<name>A0A2T5BW10_9RHOB</name>
<dbReference type="GO" id="GO:0046872">
    <property type="term" value="F:metal ion binding"/>
    <property type="evidence" value="ECO:0007669"/>
    <property type="project" value="UniProtKB-KW"/>
</dbReference>
<feature type="binding site" evidence="4">
    <location>
        <position position="123"/>
    </location>
    <ligand>
        <name>[4Fe-4S] cluster</name>
        <dbReference type="ChEBI" id="CHEBI:49883"/>
    </ligand>
</feature>
<accession>A0A2T5BW10</accession>
<organism evidence="6 7">
    <name type="scientific">Rhodovulum imhoffii</name>
    <dbReference type="NCBI Taxonomy" id="365340"/>
    <lineage>
        <taxon>Bacteria</taxon>
        <taxon>Pseudomonadati</taxon>
        <taxon>Pseudomonadota</taxon>
        <taxon>Alphaproteobacteria</taxon>
        <taxon>Rhodobacterales</taxon>
        <taxon>Paracoccaceae</taxon>
        <taxon>Rhodovulum</taxon>
    </lineage>
</organism>
<comment type="catalytic activity">
    <reaction evidence="4">
        <text>[thioredoxin]-disulfide + sulfite + AMP + 2 H(+) = adenosine 5'-phosphosulfate + [thioredoxin]-dithiol</text>
        <dbReference type="Rhea" id="RHEA:21976"/>
        <dbReference type="Rhea" id="RHEA-COMP:10698"/>
        <dbReference type="Rhea" id="RHEA-COMP:10700"/>
        <dbReference type="ChEBI" id="CHEBI:15378"/>
        <dbReference type="ChEBI" id="CHEBI:17359"/>
        <dbReference type="ChEBI" id="CHEBI:29950"/>
        <dbReference type="ChEBI" id="CHEBI:50058"/>
        <dbReference type="ChEBI" id="CHEBI:58243"/>
        <dbReference type="ChEBI" id="CHEBI:456215"/>
        <dbReference type="EC" id="1.8.4.10"/>
    </reaction>
</comment>
<dbReference type="NCBIfam" id="NF002537">
    <property type="entry name" value="PRK02090.1"/>
    <property type="match status" value="1"/>
</dbReference>
<keyword evidence="4" id="KW-0408">Iron</keyword>
<evidence type="ECO:0000313" key="7">
    <source>
        <dbReference type="Proteomes" id="UP000243859"/>
    </source>
</evidence>
<keyword evidence="2 4" id="KW-0560">Oxidoreductase</keyword>
<dbReference type="RefSeq" id="WP_107890440.1">
    <property type="nucleotide sequence ID" value="NZ_NHSI01000038.1"/>
</dbReference>
<evidence type="ECO:0000256" key="4">
    <source>
        <dbReference type="HAMAP-Rule" id="MF_00063"/>
    </source>
</evidence>
<evidence type="ECO:0000256" key="2">
    <source>
        <dbReference type="ARBA" id="ARBA00023002"/>
    </source>
</evidence>
<gene>
    <name evidence="4" type="primary">cysH</name>
    <name evidence="6" type="ORF">C8N32_10118</name>
</gene>
<dbReference type="PANTHER" id="PTHR46509:SF1">
    <property type="entry name" value="PHOSPHOADENOSINE PHOSPHOSULFATE REDUCTASE"/>
    <property type="match status" value="1"/>
</dbReference>
<comment type="caution">
    <text evidence="6">The sequence shown here is derived from an EMBL/GenBank/DDBJ whole genome shotgun (WGS) entry which is preliminary data.</text>
</comment>
<comment type="subcellular location">
    <subcellularLocation>
        <location evidence="4">Cytoplasm</location>
    </subcellularLocation>
</comment>
<keyword evidence="4" id="KW-0963">Cytoplasm</keyword>
<dbReference type="GO" id="GO:0051539">
    <property type="term" value="F:4 iron, 4 sulfur cluster binding"/>
    <property type="evidence" value="ECO:0007669"/>
    <property type="project" value="UniProtKB-UniRule"/>
</dbReference>
<dbReference type="Gene3D" id="3.40.50.620">
    <property type="entry name" value="HUPs"/>
    <property type="match status" value="1"/>
</dbReference>
<dbReference type="Pfam" id="PF01507">
    <property type="entry name" value="PAPS_reduct"/>
    <property type="match status" value="1"/>
</dbReference>
<feature type="domain" description="Phosphoadenosine phosphosulphate reductase" evidence="5">
    <location>
        <begin position="43"/>
        <end position="209"/>
    </location>
</feature>
<evidence type="ECO:0000313" key="6">
    <source>
        <dbReference type="EMBL" id="PTN03825.1"/>
    </source>
</evidence>
<dbReference type="OrthoDB" id="9794018at2"/>
<comment type="cofactor">
    <cofactor evidence="4">
        <name>[4Fe-4S] cluster</name>
        <dbReference type="ChEBI" id="CHEBI:49883"/>
    </cofactor>
    <text evidence="4">Binds 1 [4Fe-4S] cluster per subunit.</text>
</comment>
<dbReference type="NCBIfam" id="TIGR00434">
    <property type="entry name" value="cysH"/>
    <property type="match status" value="1"/>
</dbReference>
<comment type="function">
    <text evidence="4">Catalyzes the formation of sulfite from adenosine 5'-phosphosulfate (APS) using thioredoxin as an electron donor.</text>
</comment>
<proteinExistence type="inferred from homology"/>
<dbReference type="EMBL" id="QAAA01000001">
    <property type="protein sequence ID" value="PTN03825.1"/>
    <property type="molecule type" value="Genomic_DNA"/>
</dbReference>
<comment type="pathway">
    <text evidence="3 4">Sulfur metabolism; hydrogen sulfide biosynthesis; sulfite from sulfate.</text>
</comment>
<dbReference type="EC" id="1.8.4.10" evidence="4"/>
<dbReference type="GO" id="GO:0019379">
    <property type="term" value="P:sulfate assimilation, phosphoadenylyl sulfate reduction by phosphoadenylyl-sulfate reductase (thioredoxin)"/>
    <property type="evidence" value="ECO:0007669"/>
    <property type="project" value="UniProtKB-UniRule"/>
</dbReference>
<evidence type="ECO:0000259" key="5">
    <source>
        <dbReference type="Pfam" id="PF01507"/>
    </source>
</evidence>
<dbReference type="GO" id="GO:0070814">
    <property type="term" value="P:hydrogen sulfide biosynthetic process"/>
    <property type="evidence" value="ECO:0007669"/>
    <property type="project" value="UniProtKB-UniRule"/>
</dbReference>
<dbReference type="GO" id="GO:0043866">
    <property type="term" value="F:adenylyl-sulfate reductase (thioredoxin) activity"/>
    <property type="evidence" value="ECO:0007669"/>
    <property type="project" value="UniProtKB-EC"/>
</dbReference>
<comment type="similarity">
    <text evidence="1 4">Belongs to the PAPS reductase family. CysH subfamily.</text>
</comment>
<dbReference type="GO" id="GO:0004604">
    <property type="term" value="F:phosphoadenylyl-sulfate reductase (thioredoxin) activity"/>
    <property type="evidence" value="ECO:0007669"/>
    <property type="project" value="UniProtKB-UniRule"/>
</dbReference>
<feature type="binding site" evidence="4">
    <location>
        <position position="206"/>
    </location>
    <ligand>
        <name>[4Fe-4S] cluster</name>
        <dbReference type="ChEBI" id="CHEBI:49883"/>
    </ligand>
</feature>
<sequence>MTTYWPPGGSDDVIRQLRKRHLPDLEHVDVAGLLRNPALGRRAVVSSFGAESAVLLHYISRIAADIPVLFLDTGRHFKETLIYRDQLVMELGLDLHVVRPDPRLIAEEDANATLWSRDPNMCCALRKTFPLQDALEGYDTWISGRKRYQAETRSALPLIERDGTHLKINPMALWTREDIVAYFERHVLPRHPLEALGYLSIGCAPCTRPVTGGEDLRAGRWAGTPEKTECGIHLGPDGHFVRSGR</sequence>
<dbReference type="SUPFAM" id="SSF52402">
    <property type="entry name" value="Adenine nucleotide alpha hydrolases-like"/>
    <property type="match status" value="1"/>
</dbReference>
<protein>
    <recommendedName>
        <fullName evidence="4">Adenosine 5'-phosphosulfate reductase</fullName>
        <shortName evidence="4">APS reductase</shortName>
        <ecNumber evidence="4">1.8.4.10</ecNumber>
    </recommendedName>
    <alternativeName>
        <fullName evidence="4">5'-adenylylsulfate reductase</fullName>
    </alternativeName>
    <alternativeName>
        <fullName evidence="4">Thioredoxin-dependent 5'-adenylylsulfate reductase</fullName>
    </alternativeName>
</protein>
<dbReference type="Proteomes" id="UP000243859">
    <property type="component" value="Unassembled WGS sequence"/>
</dbReference>
<reference evidence="6 7" key="1">
    <citation type="submission" date="2018-04" db="EMBL/GenBank/DDBJ databases">
        <title>Genomic Encyclopedia of Archaeal and Bacterial Type Strains, Phase II (KMG-II): from individual species to whole genera.</title>
        <authorList>
            <person name="Goeker M."/>
        </authorList>
    </citation>
    <scope>NUCLEOTIDE SEQUENCE [LARGE SCALE GENOMIC DNA]</scope>
    <source>
        <strain evidence="6 7">DSM 18064</strain>
    </source>
</reference>
<feature type="active site" description="Nucleophile; cysteine thiosulfonate intermediate" evidence="4">
    <location>
        <position position="230"/>
    </location>
</feature>
<evidence type="ECO:0000256" key="1">
    <source>
        <dbReference type="ARBA" id="ARBA00009732"/>
    </source>
</evidence>
<keyword evidence="4" id="KW-0479">Metal-binding</keyword>
<dbReference type="InterPro" id="IPR002500">
    <property type="entry name" value="PAPS_reduct_dom"/>
</dbReference>
<dbReference type="HAMAP" id="MF_00063">
    <property type="entry name" value="CysH"/>
    <property type="match status" value="1"/>
</dbReference>
<dbReference type="GO" id="GO:0005737">
    <property type="term" value="C:cytoplasm"/>
    <property type="evidence" value="ECO:0007669"/>
    <property type="project" value="UniProtKB-SubCell"/>
</dbReference>
<feature type="binding site" evidence="4">
    <location>
        <position position="122"/>
    </location>
    <ligand>
        <name>[4Fe-4S] cluster</name>
        <dbReference type="ChEBI" id="CHEBI:49883"/>
    </ligand>
</feature>
<keyword evidence="4" id="KW-0411">Iron-sulfur</keyword>
<feature type="binding site" evidence="4">
    <location>
        <position position="203"/>
    </location>
    <ligand>
        <name>[4Fe-4S] cluster</name>
        <dbReference type="ChEBI" id="CHEBI:49883"/>
    </ligand>
</feature>
<evidence type="ECO:0000256" key="3">
    <source>
        <dbReference type="ARBA" id="ARBA00024327"/>
    </source>
</evidence>